<dbReference type="PANTHER" id="PTHR39420">
    <property type="match status" value="1"/>
</dbReference>
<reference evidence="2 3" key="1">
    <citation type="submission" date="2017-12" db="EMBL/GenBank/DDBJ databases">
        <title>Phylogenetic diversity of female urinary microbiome.</title>
        <authorList>
            <person name="Thomas-White K."/>
            <person name="Wolfe A.J."/>
        </authorList>
    </citation>
    <scope>NUCLEOTIDE SEQUENCE [LARGE SCALE GENOMIC DNA]</scope>
    <source>
        <strain evidence="2 3">UMB0038</strain>
    </source>
</reference>
<feature type="compositionally biased region" description="Low complexity" evidence="1">
    <location>
        <begin position="15"/>
        <end position="28"/>
    </location>
</feature>
<feature type="compositionally biased region" description="Basic and acidic residues" evidence="1">
    <location>
        <begin position="1"/>
        <end position="14"/>
    </location>
</feature>
<accession>A0AAX0VMD9</accession>
<dbReference type="RefSeq" id="WP_069941983.1">
    <property type="nucleotide sequence ID" value="NZ_CABIZL010000004.1"/>
</dbReference>
<dbReference type="EMBL" id="PKJT01000002">
    <property type="protein sequence ID" value="PKZ83026.1"/>
    <property type="molecule type" value="Genomic_DNA"/>
</dbReference>
<organism evidence="2 3">
    <name type="scientific">Micrococcus luteus</name>
    <name type="common">Micrococcus lysodeikticus</name>
    <dbReference type="NCBI Taxonomy" id="1270"/>
    <lineage>
        <taxon>Bacteria</taxon>
        <taxon>Bacillati</taxon>
        <taxon>Actinomycetota</taxon>
        <taxon>Actinomycetes</taxon>
        <taxon>Micrococcales</taxon>
        <taxon>Micrococcaceae</taxon>
        <taxon>Micrococcus</taxon>
    </lineage>
</organism>
<dbReference type="Proteomes" id="UP000234847">
    <property type="component" value="Unassembled WGS sequence"/>
</dbReference>
<dbReference type="InterPro" id="IPR018766">
    <property type="entry name" value="Zinicin_2"/>
</dbReference>
<dbReference type="Gene3D" id="1.20.150.30">
    <property type="entry name" value="Zincin-like metallopeptidase, N-terminal domain"/>
    <property type="match status" value="1"/>
</dbReference>
<name>A0AAX0VMD9_MICLU</name>
<sequence>MSDDHATDRPRAAADAEPGAPAEPGPAVAHPVDWAFAARTARSLAAAGPRFTPREATREAEGLRAAAEAAVPHVHRLTGLEAARDLRDSQVLVVDRPTWSRAATQSFATLLDPTFAHLRDTRPREHAAATTRVTRHATALEMGGILAWMSGRILGQYDPFIALPGPGGTAGGPAGGRLLLVAPNVAQVRAEINVDPADFRLWVCLHEQTHRVQFAAAPWLREHLRAEITALTVGLFDKAESLPERLRTALAAANPLGREADAGRTGARDGHDAQDAAPARPTPGLLGAIQDEEDRERLSRLTAVMSLLEGHANVVMDGVDSSVVSSVKTIRRRFDERGDRRSPLDRMLRRVLGMDAKMAQYRDGQRFVAAAVAQLGMAGFNVVWDAPELLPSEAELHAPETWVARIRAQA</sequence>
<evidence type="ECO:0000256" key="1">
    <source>
        <dbReference type="SAM" id="MobiDB-lite"/>
    </source>
</evidence>
<proteinExistence type="predicted"/>
<dbReference type="Pfam" id="PF10103">
    <property type="entry name" value="Zincin_2"/>
    <property type="match status" value="1"/>
</dbReference>
<dbReference type="InterPro" id="IPR042271">
    <property type="entry name" value="Zinicin_2_N"/>
</dbReference>
<keyword evidence="2" id="KW-0378">Hydrolase</keyword>
<evidence type="ECO:0000313" key="2">
    <source>
        <dbReference type="EMBL" id="PKZ83026.1"/>
    </source>
</evidence>
<dbReference type="GO" id="GO:0016787">
    <property type="term" value="F:hydrolase activity"/>
    <property type="evidence" value="ECO:0007669"/>
    <property type="project" value="UniProtKB-KW"/>
</dbReference>
<feature type="region of interest" description="Disordered" evidence="1">
    <location>
        <begin position="1"/>
        <end position="28"/>
    </location>
</feature>
<dbReference type="InterPro" id="IPR022454">
    <property type="entry name" value="CHP03883_F420-assoc"/>
</dbReference>
<comment type="caution">
    <text evidence="2">The sequence shown here is derived from an EMBL/GenBank/DDBJ whole genome shotgun (WGS) entry which is preliminary data.</text>
</comment>
<protein>
    <submittedName>
        <fullName evidence="2">Hydrolase</fullName>
    </submittedName>
</protein>
<dbReference type="AlphaFoldDB" id="A0AAX0VMD9"/>
<evidence type="ECO:0000313" key="3">
    <source>
        <dbReference type="Proteomes" id="UP000234847"/>
    </source>
</evidence>
<dbReference type="PANTHER" id="PTHR39420:SF1">
    <property type="entry name" value="HYDROLASE"/>
    <property type="match status" value="1"/>
</dbReference>
<feature type="region of interest" description="Disordered" evidence="1">
    <location>
        <begin position="257"/>
        <end position="286"/>
    </location>
</feature>
<dbReference type="NCBIfam" id="TIGR03883">
    <property type="entry name" value="DUF2342_F420"/>
    <property type="match status" value="1"/>
</dbReference>
<gene>
    <name evidence="2" type="ORF">CYJ95_03820</name>
</gene>
<dbReference type="NCBIfam" id="TIGR03624">
    <property type="entry name" value="putative hydrolase"/>
    <property type="match status" value="1"/>
</dbReference>
<feature type="compositionally biased region" description="Basic and acidic residues" evidence="1">
    <location>
        <begin position="258"/>
        <end position="274"/>
    </location>
</feature>
<dbReference type="SUPFAM" id="SSF55486">
    <property type="entry name" value="Metalloproteases ('zincins'), catalytic domain"/>
    <property type="match status" value="1"/>
</dbReference>